<dbReference type="EMBL" id="CAHR02000035">
    <property type="protein sequence ID" value="CCG81312.1"/>
    <property type="molecule type" value="Genomic_DNA"/>
</dbReference>
<evidence type="ECO:0000256" key="5">
    <source>
        <dbReference type="SAM" id="MobiDB-lite"/>
    </source>
</evidence>
<feature type="transmembrane region" description="Helical" evidence="6">
    <location>
        <begin position="334"/>
        <end position="353"/>
    </location>
</feature>
<dbReference type="PANTHER" id="PTHR12778">
    <property type="entry name" value="SOLUTE CARRIER FAMILY 33 ACETYL-COA TRANSPORTER -RELATED"/>
    <property type="match status" value="1"/>
</dbReference>
<accession>S0BE50</accession>
<dbReference type="GO" id="GO:0035348">
    <property type="term" value="P:acetyl-CoA transmembrane transport"/>
    <property type="evidence" value="ECO:0007669"/>
    <property type="project" value="InterPro"/>
</dbReference>
<keyword evidence="3 6" id="KW-1133">Transmembrane helix</keyword>
<dbReference type="VEuPathDB" id="FungiDB:TAPDE_001124"/>
<feature type="transmembrane region" description="Helical" evidence="6">
    <location>
        <begin position="135"/>
        <end position="152"/>
    </location>
</feature>
<reference evidence="7 8" key="1">
    <citation type="journal article" date="2013" name="MBio">
        <title>Genome sequencing of the plant pathogen Taphrina deformans, the causal agent of peach leaf curl.</title>
        <authorList>
            <person name="Cisse O.H."/>
            <person name="Almeida J.M.G.C.F."/>
            <person name="Fonseca A."/>
            <person name="Kumar A.A."/>
            <person name="Salojaervi J."/>
            <person name="Overmyer K."/>
            <person name="Hauser P.M."/>
            <person name="Pagni M."/>
        </authorList>
    </citation>
    <scope>NUCLEOTIDE SEQUENCE [LARGE SCALE GENOMIC DNA]</scope>
    <source>
        <strain evidence="8">PYCC 5710 / ATCC 11124 / CBS 356.35 / IMI 108563 / JCM 9778 / NBRC 8474</strain>
    </source>
</reference>
<keyword evidence="4 6" id="KW-0472">Membrane</keyword>
<dbReference type="InterPro" id="IPR036259">
    <property type="entry name" value="MFS_trans_sf"/>
</dbReference>
<comment type="subcellular location">
    <subcellularLocation>
        <location evidence="1">Membrane</location>
        <topology evidence="1">Multi-pass membrane protein</topology>
    </subcellularLocation>
</comment>
<feature type="region of interest" description="Disordered" evidence="5">
    <location>
        <begin position="1"/>
        <end position="29"/>
    </location>
</feature>
<gene>
    <name evidence="7" type="ORF">TAPDE_001124</name>
</gene>
<comment type="caution">
    <text evidence="7">The sequence shown here is derived from an EMBL/GenBank/DDBJ whole genome shotgun (WGS) entry which is preliminary data.</text>
</comment>
<feature type="transmembrane region" description="Helical" evidence="6">
    <location>
        <begin position="365"/>
        <end position="385"/>
    </location>
</feature>
<dbReference type="InterPro" id="IPR024371">
    <property type="entry name" value="AcetylCoA_trans_1-like"/>
</dbReference>
<dbReference type="GO" id="GO:0016020">
    <property type="term" value="C:membrane"/>
    <property type="evidence" value="ECO:0007669"/>
    <property type="project" value="UniProtKB-SubCell"/>
</dbReference>
<feature type="transmembrane region" description="Helical" evidence="6">
    <location>
        <begin position="97"/>
        <end position="114"/>
    </location>
</feature>
<dbReference type="PANTHER" id="PTHR12778:SF9">
    <property type="entry name" value="ACETYL-COENZYME A TRANSPORTER 1"/>
    <property type="match status" value="1"/>
</dbReference>
<dbReference type="Pfam" id="PF13000">
    <property type="entry name" value="Acatn"/>
    <property type="match status" value="2"/>
</dbReference>
<feature type="transmembrane region" description="Helical" evidence="6">
    <location>
        <begin position="392"/>
        <end position="414"/>
    </location>
</feature>
<feature type="transmembrane region" description="Helical" evidence="6">
    <location>
        <begin position="67"/>
        <end position="91"/>
    </location>
</feature>
<feature type="transmembrane region" description="Helical" evidence="6">
    <location>
        <begin position="499"/>
        <end position="519"/>
    </location>
</feature>
<evidence type="ECO:0000256" key="1">
    <source>
        <dbReference type="ARBA" id="ARBA00004141"/>
    </source>
</evidence>
<proteinExistence type="predicted"/>
<dbReference type="FunFam" id="1.20.1250.20:FF:000289">
    <property type="entry name" value="Acetyl-coenzyme A transporter 1"/>
    <property type="match status" value="1"/>
</dbReference>
<evidence type="ECO:0000256" key="2">
    <source>
        <dbReference type="ARBA" id="ARBA00022692"/>
    </source>
</evidence>
<keyword evidence="2 6" id="KW-0812">Transmembrane</keyword>
<dbReference type="Proteomes" id="UP000013776">
    <property type="component" value="Unassembled WGS sequence"/>
</dbReference>
<dbReference type="GO" id="GO:0008521">
    <property type="term" value="F:acetyl-CoA transmembrane transporter activity"/>
    <property type="evidence" value="ECO:0007669"/>
    <property type="project" value="InterPro"/>
</dbReference>
<name>S0BE50_TAPDE</name>
<organism evidence="7 8">
    <name type="scientific">Taphrina deformans (strain PYCC 5710 / ATCC 11124 / CBS 356.35 / IMI 108563 / JCM 9778 / NBRC 8474)</name>
    <name type="common">Peach leaf curl fungus</name>
    <name type="synonym">Lalaria deformans</name>
    <dbReference type="NCBI Taxonomy" id="1097556"/>
    <lineage>
        <taxon>Eukaryota</taxon>
        <taxon>Fungi</taxon>
        <taxon>Dikarya</taxon>
        <taxon>Ascomycota</taxon>
        <taxon>Taphrinomycotina</taxon>
        <taxon>Taphrinomycetes</taxon>
        <taxon>Taphrinales</taxon>
        <taxon>Taphrinaceae</taxon>
        <taxon>Taphrina</taxon>
    </lineage>
</organism>
<dbReference type="SUPFAM" id="SSF103473">
    <property type="entry name" value="MFS general substrate transporter"/>
    <property type="match status" value="1"/>
</dbReference>
<feature type="transmembrane region" description="Helical" evidence="6">
    <location>
        <begin position="202"/>
        <end position="225"/>
    </location>
</feature>
<evidence type="ECO:0000313" key="8">
    <source>
        <dbReference type="Proteomes" id="UP000013776"/>
    </source>
</evidence>
<feature type="transmembrane region" description="Helical" evidence="6">
    <location>
        <begin position="245"/>
        <end position="270"/>
    </location>
</feature>
<dbReference type="STRING" id="1097556.S0BE50"/>
<dbReference type="InterPro" id="IPR004752">
    <property type="entry name" value="AmpG_permease/AT-1"/>
</dbReference>
<dbReference type="eggNOG" id="KOG3574">
    <property type="taxonomic scope" value="Eukaryota"/>
</dbReference>
<evidence type="ECO:0000313" key="7">
    <source>
        <dbReference type="EMBL" id="CCG81312.1"/>
    </source>
</evidence>
<dbReference type="OrthoDB" id="6415790at2759"/>
<dbReference type="AlphaFoldDB" id="S0BE50"/>
<sequence length="538" mass="59808">MSSRRNKAKSNLDRISRSTSPEDEPFLDSDMSLRQIGTGPIASMEGPFDEIEKPRTSRGLTTKDKHALALLIVLYCLQGVPLGLTMGSLPYLLQPKLTYASIGVFSLASYPYSLKLLWSPIVDAIYNTKLGRRKSWILPVQATVGVSLLYIANNVDHWVDTASTNLYTLTTFFFLLVLLCATQDIAVDGWALTLLSEENLSYASTAQTVGLNTGYFLSFTVFLAFQSPEFANTYFRSAAQQSDVGFVTLSGYMAACGWATLAVTVFLLFIKKEAKETSVTDSVMAVYDSIWAVSKLPQVRVFMLIHLIAKIGFVTNDSVTNLKLLEKGLKKEDLSLAVLIDFPLEILFGYYAAKWSTGPTPLRPWLLSFQGRLVAAGLGMLLVYFMPSEVGWFYFVLIVLEHIISSFMSTVQFVSASAFHTQIADPLIGGTYMTLLNTISNLGGTWPKYFVLEGVDKFTIKQCLGITEKTSSTAFNIYDSLDMERCKSLGGTVNITRDGYYIMNFVCIIVGSISFWTFIQPRVLVLQAKSPRSWRVTR</sequence>
<evidence type="ECO:0000256" key="4">
    <source>
        <dbReference type="ARBA" id="ARBA00023136"/>
    </source>
</evidence>
<keyword evidence="8" id="KW-1185">Reference proteome</keyword>
<evidence type="ECO:0000256" key="6">
    <source>
        <dbReference type="SAM" id="Phobius"/>
    </source>
</evidence>
<protein>
    <submittedName>
        <fullName evidence="7">SD08430p</fullName>
    </submittedName>
</protein>
<evidence type="ECO:0000256" key="3">
    <source>
        <dbReference type="ARBA" id="ARBA00022989"/>
    </source>
</evidence>
<dbReference type="Gene3D" id="1.20.1250.20">
    <property type="entry name" value="MFS general substrate transporter like domains"/>
    <property type="match status" value="1"/>
</dbReference>